<evidence type="ECO:0000259" key="5">
    <source>
        <dbReference type="Pfam" id="PF06441"/>
    </source>
</evidence>
<evidence type="ECO:0000256" key="4">
    <source>
        <dbReference type="PIRSR" id="PIRSR001112-1"/>
    </source>
</evidence>
<protein>
    <submittedName>
        <fullName evidence="6">Pimeloyl-ACP methyl ester carboxylesterase</fullName>
    </submittedName>
</protein>
<dbReference type="STRING" id="1210090.GCA_001613185_05033"/>
<accession>A0A366DCQ5</accession>
<evidence type="ECO:0000313" key="7">
    <source>
        <dbReference type="Proteomes" id="UP000252586"/>
    </source>
</evidence>
<dbReference type="Proteomes" id="UP000252586">
    <property type="component" value="Unassembled WGS sequence"/>
</dbReference>
<keyword evidence="3" id="KW-0378">Hydrolase</keyword>
<dbReference type="EMBL" id="QNRE01000010">
    <property type="protein sequence ID" value="RBO87823.1"/>
    <property type="molecule type" value="Genomic_DNA"/>
</dbReference>
<dbReference type="GO" id="GO:0004301">
    <property type="term" value="F:epoxide hydrolase activity"/>
    <property type="evidence" value="ECO:0007669"/>
    <property type="project" value="TreeGrafter"/>
</dbReference>
<dbReference type="AlphaFoldDB" id="A0A366DCQ5"/>
<keyword evidence="7" id="KW-1185">Reference proteome</keyword>
<dbReference type="RefSeq" id="WP_067511813.1">
    <property type="nucleotide sequence ID" value="NZ_CP107943.1"/>
</dbReference>
<dbReference type="PANTHER" id="PTHR21661:SF35">
    <property type="entry name" value="EPOXIDE HYDROLASE"/>
    <property type="match status" value="1"/>
</dbReference>
<dbReference type="GO" id="GO:0097176">
    <property type="term" value="P:epoxide metabolic process"/>
    <property type="evidence" value="ECO:0007669"/>
    <property type="project" value="TreeGrafter"/>
</dbReference>
<sequence>MTAITPFRIDVPQAELDELRDRLARTRWADQIPGSGDEYGVSTDRVRHLAQLWRDGFDWRAVERDLNTLPQFTTEIDGQTIHFAHVKSERDNAFPLILVHGWPGTFVEFRALVAPLTAAGFDLVIPSVPGVGFSGPTTESGWHSARIARAFTELMARLGYTRYGAVGNDGGAMVAPEMGRVAPENVVAVQVSQVYSFPSGDPAELADLTEDEQRALETLTWFAENKMGFNILQSQQPQTLAHALADSPAGLVGWHAQLLGPDLDDEFVLTNIAIQWFTGTAGSATRRYFEDKNAPHPTEPTTVPLGLSGSNGDFHGIRRFAERDHANVVSWRTHDVHSHYLHHAAPELMAREIADFFDRYR</sequence>
<dbReference type="InterPro" id="IPR016292">
    <property type="entry name" value="Epoxide_hydrolase"/>
</dbReference>
<feature type="active site" description="Proton donor" evidence="4">
    <location>
        <position position="288"/>
    </location>
</feature>
<evidence type="ECO:0000256" key="3">
    <source>
        <dbReference type="ARBA" id="ARBA00022801"/>
    </source>
</evidence>
<dbReference type="InterPro" id="IPR010497">
    <property type="entry name" value="Epoxide_hydro_N"/>
</dbReference>
<reference evidence="6 7" key="1">
    <citation type="submission" date="2018-06" db="EMBL/GenBank/DDBJ databases">
        <title>Genomic Encyclopedia of Type Strains, Phase IV (KMG-IV): sequencing the most valuable type-strain genomes for metagenomic binning, comparative biology and taxonomic classification.</title>
        <authorList>
            <person name="Goeker M."/>
        </authorList>
    </citation>
    <scope>NUCLEOTIDE SEQUENCE [LARGE SCALE GENOMIC DNA]</scope>
    <source>
        <strain evidence="6 7">DSM 44599</strain>
    </source>
</reference>
<comment type="caution">
    <text evidence="6">The sequence shown here is derived from an EMBL/GenBank/DDBJ whole genome shotgun (WGS) entry which is preliminary data.</text>
</comment>
<evidence type="ECO:0000256" key="2">
    <source>
        <dbReference type="ARBA" id="ARBA00022797"/>
    </source>
</evidence>
<dbReference type="OrthoDB" id="4654311at2"/>
<dbReference type="SUPFAM" id="SSF53474">
    <property type="entry name" value="alpha/beta-Hydrolases"/>
    <property type="match status" value="1"/>
</dbReference>
<name>A0A366DCQ5_9NOCA</name>
<feature type="active site" description="Proton acceptor" evidence="4">
    <location>
        <position position="339"/>
    </location>
</feature>
<dbReference type="PIRSF" id="PIRSF001112">
    <property type="entry name" value="Epoxide_hydrolase"/>
    <property type="match status" value="1"/>
</dbReference>
<dbReference type="InterPro" id="IPR000639">
    <property type="entry name" value="Epox_hydrolase-like"/>
</dbReference>
<dbReference type="Gene3D" id="3.40.50.1820">
    <property type="entry name" value="alpha/beta hydrolase"/>
    <property type="match status" value="1"/>
</dbReference>
<dbReference type="Pfam" id="PF06441">
    <property type="entry name" value="EHN"/>
    <property type="match status" value="1"/>
</dbReference>
<feature type="active site" description="Nucleophile" evidence="4">
    <location>
        <position position="169"/>
    </location>
</feature>
<proteinExistence type="inferred from homology"/>
<evidence type="ECO:0000313" key="6">
    <source>
        <dbReference type="EMBL" id="RBO87823.1"/>
    </source>
</evidence>
<feature type="domain" description="Epoxide hydrolase N-terminal" evidence="5">
    <location>
        <begin position="4"/>
        <end position="109"/>
    </location>
</feature>
<dbReference type="PANTHER" id="PTHR21661">
    <property type="entry name" value="EPOXIDE HYDROLASE 1-RELATED"/>
    <property type="match status" value="1"/>
</dbReference>
<organism evidence="6 7">
    <name type="scientific">Nocardia puris</name>
    <dbReference type="NCBI Taxonomy" id="208602"/>
    <lineage>
        <taxon>Bacteria</taxon>
        <taxon>Bacillati</taxon>
        <taxon>Actinomycetota</taxon>
        <taxon>Actinomycetes</taxon>
        <taxon>Mycobacteriales</taxon>
        <taxon>Nocardiaceae</taxon>
        <taxon>Nocardia</taxon>
    </lineage>
</organism>
<gene>
    <name evidence="6" type="ORF">DFR74_11077</name>
</gene>
<dbReference type="InterPro" id="IPR029058">
    <property type="entry name" value="AB_hydrolase_fold"/>
</dbReference>
<keyword evidence="2" id="KW-0058">Aromatic hydrocarbons catabolism</keyword>
<dbReference type="PRINTS" id="PR00412">
    <property type="entry name" value="EPOXHYDRLASE"/>
</dbReference>
<comment type="similarity">
    <text evidence="1">Belongs to the peptidase S33 family.</text>
</comment>
<evidence type="ECO:0000256" key="1">
    <source>
        <dbReference type="ARBA" id="ARBA00010088"/>
    </source>
</evidence>